<evidence type="ECO:0000256" key="5">
    <source>
        <dbReference type="ARBA" id="ARBA00023027"/>
    </source>
</evidence>
<dbReference type="Gene3D" id="3.40.50.720">
    <property type="entry name" value="NAD(P)-binding Rossmann-like Domain"/>
    <property type="match status" value="1"/>
</dbReference>
<dbReference type="InterPro" id="IPR013149">
    <property type="entry name" value="ADH-like_C"/>
</dbReference>
<dbReference type="InterPro" id="IPR011032">
    <property type="entry name" value="GroES-like_sf"/>
</dbReference>
<dbReference type="GO" id="GO:0005829">
    <property type="term" value="C:cytosol"/>
    <property type="evidence" value="ECO:0007669"/>
    <property type="project" value="TreeGrafter"/>
</dbReference>
<keyword evidence="5" id="KW-0520">NAD</keyword>
<dbReference type="CDD" id="cd08278">
    <property type="entry name" value="benzyl_alcohol_DH"/>
    <property type="match status" value="1"/>
</dbReference>
<dbReference type="RefSeq" id="WP_108022443.1">
    <property type="nucleotide sequence ID" value="NZ_QBKR01000006.1"/>
</dbReference>
<evidence type="ECO:0000256" key="3">
    <source>
        <dbReference type="ARBA" id="ARBA00022833"/>
    </source>
</evidence>
<organism evidence="8 9">
    <name type="scientific">Melghirimyces profundicolus</name>
    <dbReference type="NCBI Taxonomy" id="1242148"/>
    <lineage>
        <taxon>Bacteria</taxon>
        <taxon>Bacillati</taxon>
        <taxon>Bacillota</taxon>
        <taxon>Bacilli</taxon>
        <taxon>Bacillales</taxon>
        <taxon>Thermoactinomycetaceae</taxon>
        <taxon>Melghirimyces</taxon>
    </lineage>
</organism>
<evidence type="ECO:0000256" key="1">
    <source>
        <dbReference type="ARBA" id="ARBA00001947"/>
    </source>
</evidence>
<evidence type="ECO:0000259" key="7">
    <source>
        <dbReference type="SMART" id="SM00829"/>
    </source>
</evidence>
<dbReference type="OrthoDB" id="9806940at2"/>
<comment type="cofactor">
    <cofactor evidence="1 6">
        <name>Zn(2+)</name>
        <dbReference type="ChEBI" id="CHEBI:29105"/>
    </cofactor>
</comment>
<keyword evidence="3 6" id="KW-0862">Zinc</keyword>
<dbReference type="GO" id="GO:0046294">
    <property type="term" value="P:formaldehyde catabolic process"/>
    <property type="evidence" value="ECO:0007669"/>
    <property type="project" value="TreeGrafter"/>
</dbReference>
<accession>A0A2T6C0H0</accession>
<feature type="domain" description="Enoyl reductase (ER)" evidence="7">
    <location>
        <begin position="12"/>
        <end position="362"/>
    </location>
</feature>
<dbReference type="Pfam" id="PF00107">
    <property type="entry name" value="ADH_zinc_N"/>
    <property type="match status" value="1"/>
</dbReference>
<name>A0A2T6C0H0_9BACL</name>
<comment type="similarity">
    <text evidence="6">Belongs to the zinc-containing alcohol dehydrogenase family.</text>
</comment>
<dbReference type="Pfam" id="PF08240">
    <property type="entry name" value="ADH_N"/>
    <property type="match status" value="1"/>
</dbReference>
<proteinExistence type="inferred from homology"/>
<dbReference type="InterPro" id="IPR020843">
    <property type="entry name" value="ER"/>
</dbReference>
<dbReference type="SMART" id="SM00829">
    <property type="entry name" value="PKS_ER"/>
    <property type="match status" value="1"/>
</dbReference>
<dbReference type="InterPro" id="IPR013154">
    <property type="entry name" value="ADH-like_N"/>
</dbReference>
<keyword evidence="2 6" id="KW-0479">Metal-binding</keyword>
<sequence length="366" mass="38965">MEIKAAVTAEKGKPFSVEQVQLEDPKEGEVLVKIVASGTCHTDMIARDQEYPVPLPAVLGHEGAGVVKKVGDGVRSVAEGDHVVLSFSYCGGCKSCLTGHPYACENFFELNFVGDSPNPPRRIRRNGEYLTTFFGQSSFGTYALAGERNVVKVDREVDLSLLGPLGCGIQTGAGAVLNTLKPQAGSSFACFGCGAVGLSALMAARAIGCTPIIAIDIHDNRLRLAEELGANHTVNGKDQDAVKVIRELTGKGVDHSVETTGVASVLKQAVESLTFMGKAAVIGAPPIGTTVELDINDVLVQEKTITGVVEGDSVPQIFIPQLITLYKQGKFPFDRLIRFYGLDDINEAIRDSESGVTIKPVIRMPH</sequence>
<keyword evidence="4" id="KW-0560">Oxidoreductase</keyword>
<dbReference type="PANTHER" id="PTHR43880:SF12">
    <property type="entry name" value="ALCOHOL DEHYDROGENASE CLASS-3"/>
    <property type="match status" value="1"/>
</dbReference>
<dbReference type="GO" id="GO:0008270">
    <property type="term" value="F:zinc ion binding"/>
    <property type="evidence" value="ECO:0007669"/>
    <property type="project" value="InterPro"/>
</dbReference>
<dbReference type="Proteomes" id="UP000244240">
    <property type="component" value="Unassembled WGS sequence"/>
</dbReference>
<dbReference type="SUPFAM" id="SSF50129">
    <property type="entry name" value="GroES-like"/>
    <property type="match status" value="1"/>
</dbReference>
<dbReference type="PROSITE" id="PS00059">
    <property type="entry name" value="ADH_ZINC"/>
    <property type="match status" value="1"/>
</dbReference>
<dbReference type="FunFam" id="3.40.50.720:FF:000003">
    <property type="entry name" value="S-(hydroxymethyl)glutathione dehydrogenase"/>
    <property type="match status" value="1"/>
</dbReference>
<keyword evidence="9" id="KW-1185">Reference proteome</keyword>
<evidence type="ECO:0000313" key="9">
    <source>
        <dbReference type="Proteomes" id="UP000244240"/>
    </source>
</evidence>
<gene>
    <name evidence="8" type="ORF">C8P63_10668</name>
</gene>
<protein>
    <submittedName>
        <fullName evidence="8">Aryl-alcohol dehydrogenase</fullName>
    </submittedName>
</protein>
<dbReference type="GO" id="GO:0051903">
    <property type="term" value="F:S-(hydroxymethyl)glutathione dehydrogenase [NAD(P)+] activity"/>
    <property type="evidence" value="ECO:0007669"/>
    <property type="project" value="TreeGrafter"/>
</dbReference>
<dbReference type="PANTHER" id="PTHR43880">
    <property type="entry name" value="ALCOHOL DEHYDROGENASE"/>
    <property type="match status" value="1"/>
</dbReference>
<dbReference type="AlphaFoldDB" id="A0A2T6C0H0"/>
<dbReference type="EMBL" id="QBKR01000006">
    <property type="protein sequence ID" value="PTX61816.1"/>
    <property type="molecule type" value="Genomic_DNA"/>
</dbReference>
<evidence type="ECO:0000313" key="8">
    <source>
        <dbReference type="EMBL" id="PTX61816.1"/>
    </source>
</evidence>
<reference evidence="8 9" key="1">
    <citation type="submission" date="2018-04" db="EMBL/GenBank/DDBJ databases">
        <title>Genomic Encyclopedia of Archaeal and Bacterial Type Strains, Phase II (KMG-II): from individual species to whole genera.</title>
        <authorList>
            <person name="Goeker M."/>
        </authorList>
    </citation>
    <scope>NUCLEOTIDE SEQUENCE [LARGE SCALE GENOMIC DNA]</scope>
    <source>
        <strain evidence="8 9">DSM 45787</strain>
    </source>
</reference>
<dbReference type="InterPro" id="IPR036291">
    <property type="entry name" value="NAD(P)-bd_dom_sf"/>
</dbReference>
<dbReference type="InterPro" id="IPR002328">
    <property type="entry name" value="ADH_Zn_CS"/>
</dbReference>
<dbReference type="SUPFAM" id="SSF51735">
    <property type="entry name" value="NAD(P)-binding Rossmann-fold domains"/>
    <property type="match status" value="1"/>
</dbReference>
<evidence type="ECO:0000256" key="2">
    <source>
        <dbReference type="ARBA" id="ARBA00022723"/>
    </source>
</evidence>
<dbReference type="Gene3D" id="3.90.180.10">
    <property type="entry name" value="Medium-chain alcohol dehydrogenases, catalytic domain"/>
    <property type="match status" value="1"/>
</dbReference>
<evidence type="ECO:0000256" key="6">
    <source>
        <dbReference type="RuleBase" id="RU361277"/>
    </source>
</evidence>
<comment type="caution">
    <text evidence="8">The sequence shown here is derived from an EMBL/GenBank/DDBJ whole genome shotgun (WGS) entry which is preliminary data.</text>
</comment>
<evidence type="ECO:0000256" key="4">
    <source>
        <dbReference type="ARBA" id="ARBA00023002"/>
    </source>
</evidence>